<evidence type="ECO:0000313" key="4">
    <source>
        <dbReference type="EMBL" id="CAD9668792.1"/>
    </source>
</evidence>
<dbReference type="InterPro" id="IPR001680">
    <property type="entry name" value="WD40_rpt"/>
</dbReference>
<dbReference type="AlphaFoldDB" id="A0A7S2REH9"/>
<keyword evidence="1 3" id="KW-0853">WD repeat</keyword>
<dbReference type="SMART" id="SM00320">
    <property type="entry name" value="WD40"/>
    <property type="match status" value="6"/>
</dbReference>
<evidence type="ECO:0000256" key="2">
    <source>
        <dbReference type="ARBA" id="ARBA00022737"/>
    </source>
</evidence>
<reference evidence="4" key="1">
    <citation type="submission" date="2021-01" db="EMBL/GenBank/DDBJ databases">
        <authorList>
            <person name="Corre E."/>
            <person name="Pelletier E."/>
            <person name="Niang G."/>
            <person name="Scheremetjew M."/>
            <person name="Finn R."/>
            <person name="Kale V."/>
            <person name="Holt S."/>
            <person name="Cochrane G."/>
            <person name="Meng A."/>
            <person name="Brown T."/>
            <person name="Cohen L."/>
        </authorList>
    </citation>
    <scope>NUCLEOTIDE SEQUENCE</scope>
    <source>
        <strain evidence="4">NY070348D</strain>
    </source>
</reference>
<gene>
    <name evidence="4" type="ORF">QSP1433_LOCUS2590</name>
</gene>
<proteinExistence type="predicted"/>
<name>A0A7S2REH9_9STRA</name>
<evidence type="ECO:0000256" key="3">
    <source>
        <dbReference type="PROSITE-ProRule" id="PRU00221"/>
    </source>
</evidence>
<dbReference type="PANTHER" id="PTHR19848:SF8">
    <property type="entry name" value="F-BOX AND WD REPEAT DOMAIN CONTAINING 7"/>
    <property type="match status" value="1"/>
</dbReference>
<dbReference type="Pfam" id="PF00400">
    <property type="entry name" value="WD40"/>
    <property type="match status" value="2"/>
</dbReference>
<evidence type="ECO:0000256" key="1">
    <source>
        <dbReference type="ARBA" id="ARBA00022574"/>
    </source>
</evidence>
<dbReference type="InterPro" id="IPR036322">
    <property type="entry name" value="WD40_repeat_dom_sf"/>
</dbReference>
<organism evidence="4">
    <name type="scientific">Mucochytrium quahogii</name>
    <dbReference type="NCBI Taxonomy" id="96639"/>
    <lineage>
        <taxon>Eukaryota</taxon>
        <taxon>Sar</taxon>
        <taxon>Stramenopiles</taxon>
        <taxon>Bigyra</taxon>
        <taxon>Labyrinthulomycetes</taxon>
        <taxon>Thraustochytrida</taxon>
        <taxon>Thraustochytriidae</taxon>
        <taxon>Mucochytrium</taxon>
    </lineage>
</organism>
<protein>
    <submittedName>
        <fullName evidence="4">Uncharacterized protein</fullName>
    </submittedName>
</protein>
<keyword evidence="2" id="KW-0677">Repeat</keyword>
<dbReference type="SUPFAM" id="SSF50978">
    <property type="entry name" value="WD40 repeat-like"/>
    <property type="match status" value="1"/>
</dbReference>
<sequence>MDEDEVAAICDVCVCRFCNRQIPRRTVPVIDNDKYFVHSDLLWQYRAGRVLRGESKVPHVFEEMFPINDDQEILDEKSVVPSMVSTFNSQLGNKVNENAQVVFECECNVLSARFIKLNGDLVVVSGSADKRVRICDPKTQQLLAELEFQAPVIFVRPRHSHDDTVLVGTMDGKVSLAKVHSSDSEVQIESSDENVIPHAKLISAVVWSPCGEWFATAGRDNKVHIYQVCGRESPKLVNSLTCSGVPEAISFVVCFGFLALAVAIRDENCLEYVMVSKAPSEGDDLKLSPGDLVKANMNDRGDAHVSFAVLDLCAAPGGLPMIAAATDKNRIIVFKTGTSEQYRNLYGHSCSEYSRPKICWSPSAEFVLSTSDVDTSVFVWSIASGENVMILKGHGASVRDVSICTKQSDEGESFHGDVLTCSFDKTIRVWKGIHELKTK</sequence>
<dbReference type="PROSITE" id="PS50082">
    <property type="entry name" value="WD_REPEATS_2"/>
    <property type="match status" value="1"/>
</dbReference>
<feature type="repeat" description="WD" evidence="3">
    <location>
        <begin position="195"/>
        <end position="228"/>
    </location>
</feature>
<dbReference type="EMBL" id="HBHK01004292">
    <property type="protein sequence ID" value="CAD9668792.1"/>
    <property type="molecule type" value="Transcribed_RNA"/>
</dbReference>
<accession>A0A7S2REH9</accession>
<dbReference type="Gene3D" id="2.130.10.10">
    <property type="entry name" value="YVTN repeat-like/Quinoprotein amine dehydrogenase"/>
    <property type="match status" value="2"/>
</dbReference>
<dbReference type="InterPro" id="IPR015943">
    <property type="entry name" value="WD40/YVTN_repeat-like_dom_sf"/>
</dbReference>
<dbReference type="PANTHER" id="PTHR19848">
    <property type="entry name" value="WD40 REPEAT PROTEIN"/>
    <property type="match status" value="1"/>
</dbReference>